<dbReference type="EC" id="6.3.1.2" evidence="2"/>
<evidence type="ECO:0000313" key="2">
    <source>
        <dbReference type="EMBL" id="VAX42149.1"/>
    </source>
</evidence>
<dbReference type="PROSITE" id="PS51987">
    <property type="entry name" value="GS_CATALYTIC"/>
    <property type="match status" value="1"/>
</dbReference>
<dbReference type="InterPro" id="IPR008146">
    <property type="entry name" value="Gln_synth_cat_dom"/>
</dbReference>
<evidence type="ECO:0000259" key="1">
    <source>
        <dbReference type="PROSITE" id="PS51987"/>
    </source>
</evidence>
<dbReference type="GO" id="GO:0004356">
    <property type="term" value="F:glutamine synthetase activity"/>
    <property type="evidence" value="ECO:0007669"/>
    <property type="project" value="UniProtKB-EC"/>
</dbReference>
<dbReference type="Gene3D" id="1.20.120.1560">
    <property type="match status" value="1"/>
</dbReference>
<feature type="non-terminal residue" evidence="2">
    <location>
        <position position="1"/>
    </location>
</feature>
<accession>A0A3B1DIA2</accession>
<reference evidence="2" key="1">
    <citation type="submission" date="2018-06" db="EMBL/GenBank/DDBJ databases">
        <authorList>
            <person name="Zhirakovskaya E."/>
        </authorList>
    </citation>
    <scope>NUCLEOTIDE SEQUENCE</scope>
</reference>
<dbReference type="InterPro" id="IPR052725">
    <property type="entry name" value="GS_Type-3"/>
</dbReference>
<feature type="domain" description="GS catalytic" evidence="1">
    <location>
        <begin position="1"/>
        <end position="105"/>
    </location>
</feature>
<dbReference type="InterPro" id="IPR014746">
    <property type="entry name" value="Gln_synth/guanido_kin_cat_dom"/>
</dbReference>
<dbReference type="Pfam" id="PF18318">
    <property type="entry name" value="Gln-synt_C-ter"/>
    <property type="match status" value="1"/>
</dbReference>
<protein>
    <submittedName>
        <fullName evidence="2">Glutamine synthetase type III, GlnN</fullName>
        <ecNumber evidence="2">6.3.1.2</ecNumber>
    </submittedName>
</protein>
<sequence>PADREQAVRAVLQQVVKDHKRILFNGDGYDDAWHAEAATRGLPNLSTSVDALAALNTKANAELFKKHKVLSNPELDSRTTIFFEKYCKQLLIEAETMVSLVRTQVLPAALRHQTETIEALAATEAVDLETPELREEVEQLVEMVRTCQSRLAALEATLGVPHDTTAPTQHAQYLRDTVIPAMADLREAADELELHIADDLWPLPKYQEMLIVK</sequence>
<name>A0A3B1DIA2_9ZZZZ</name>
<dbReference type="PANTHER" id="PTHR42974">
    <property type="entry name" value="GLUTAMINE SYNTHETASE"/>
    <property type="match status" value="1"/>
</dbReference>
<organism evidence="2">
    <name type="scientific">hydrothermal vent metagenome</name>
    <dbReference type="NCBI Taxonomy" id="652676"/>
    <lineage>
        <taxon>unclassified sequences</taxon>
        <taxon>metagenomes</taxon>
        <taxon>ecological metagenomes</taxon>
    </lineage>
</organism>
<dbReference type="EMBL" id="UOGK01000650">
    <property type="protein sequence ID" value="VAX42149.1"/>
    <property type="molecule type" value="Genomic_DNA"/>
</dbReference>
<proteinExistence type="predicted"/>
<dbReference type="SUPFAM" id="SSF55931">
    <property type="entry name" value="Glutamine synthetase/guanido kinase"/>
    <property type="match status" value="1"/>
</dbReference>
<keyword evidence="2" id="KW-0436">Ligase</keyword>
<dbReference type="AlphaFoldDB" id="A0A3B1DIA2"/>
<dbReference type="InterPro" id="IPR040577">
    <property type="entry name" value="Gln-synt_C"/>
</dbReference>
<dbReference type="PANTHER" id="PTHR42974:SF1">
    <property type="entry name" value="TYPE-3 GLUTAMINE SYNTHETASE"/>
    <property type="match status" value="1"/>
</dbReference>
<gene>
    <name evidence="2" type="ORF">MNBD_PLANCTO03-75</name>
</gene>